<dbReference type="PANTHER" id="PTHR38899">
    <property type="entry name" value="DOMAIN OOKINETE PROTEIN, PUTATIVE-RELATED"/>
    <property type="match status" value="1"/>
</dbReference>
<name>A0A8J6CAH2_DIALT</name>
<protein>
    <submittedName>
        <fullName evidence="3">Uncharacterized protein</fullName>
    </submittedName>
</protein>
<dbReference type="PANTHER" id="PTHR38899:SF1">
    <property type="entry name" value="PROTEIN KINASE"/>
    <property type="match status" value="1"/>
</dbReference>
<feature type="region of interest" description="Disordered" evidence="1">
    <location>
        <begin position="1"/>
        <end position="59"/>
    </location>
</feature>
<feature type="transmembrane region" description="Helical" evidence="2">
    <location>
        <begin position="848"/>
        <end position="869"/>
    </location>
</feature>
<evidence type="ECO:0000256" key="2">
    <source>
        <dbReference type="SAM" id="Phobius"/>
    </source>
</evidence>
<dbReference type="Proteomes" id="UP000751190">
    <property type="component" value="Unassembled WGS sequence"/>
</dbReference>
<dbReference type="AlphaFoldDB" id="A0A8J6CAH2"/>
<keyword evidence="2" id="KW-0472">Membrane</keyword>
<feature type="transmembrane region" description="Helical" evidence="2">
    <location>
        <begin position="905"/>
        <end position="924"/>
    </location>
</feature>
<feature type="transmembrane region" description="Helical" evidence="2">
    <location>
        <begin position="769"/>
        <end position="787"/>
    </location>
</feature>
<feature type="transmembrane region" description="Helical" evidence="2">
    <location>
        <begin position="686"/>
        <end position="707"/>
    </location>
</feature>
<dbReference type="InterPro" id="IPR036412">
    <property type="entry name" value="HAD-like_sf"/>
</dbReference>
<dbReference type="SUPFAM" id="SSF56784">
    <property type="entry name" value="HAD-like"/>
    <property type="match status" value="1"/>
</dbReference>
<proteinExistence type="predicted"/>
<feature type="compositionally biased region" description="Basic and acidic residues" evidence="1">
    <location>
        <begin position="1"/>
        <end position="16"/>
    </location>
</feature>
<evidence type="ECO:0000313" key="4">
    <source>
        <dbReference type="Proteomes" id="UP000751190"/>
    </source>
</evidence>
<dbReference type="EMBL" id="JAGTXO010000020">
    <property type="protein sequence ID" value="KAG8462590.1"/>
    <property type="molecule type" value="Genomic_DNA"/>
</dbReference>
<reference evidence="3" key="1">
    <citation type="submission" date="2021-05" db="EMBL/GenBank/DDBJ databases">
        <title>The genome of the haptophyte Pavlova lutheri (Diacronema luteri, Pavlovales) - a model for lipid biosynthesis in eukaryotic algae.</title>
        <authorList>
            <person name="Hulatt C.J."/>
            <person name="Posewitz M.C."/>
        </authorList>
    </citation>
    <scope>NUCLEOTIDE SEQUENCE</scope>
    <source>
        <strain evidence="3">NIVA-4/92</strain>
    </source>
</reference>
<feature type="compositionally biased region" description="Gly residues" evidence="1">
    <location>
        <begin position="291"/>
        <end position="301"/>
    </location>
</feature>
<dbReference type="OrthoDB" id="166018at2759"/>
<keyword evidence="2" id="KW-1133">Transmembrane helix</keyword>
<evidence type="ECO:0000256" key="1">
    <source>
        <dbReference type="SAM" id="MobiDB-lite"/>
    </source>
</evidence>
<dbReference type="InterPro" id="IPR036452">
    <property type="entry name" value="Ribo_hydro-like"/>
</dbReference>
<dbReference type="GO" id="GO:0016799">
    <property type="term" value="F:hydrolase activity, hydrolyzing N-glycosyl compounds"/>
    <property type="evidence" value="ECO:0007669"/>
    <property type="project" value="InterPro"/>
</dbReference>
<feature type="transmembrane region" description="Helical" evidence="2">
    <location>
        <begin position="807"/>
        <end position="836"/>
    </location>
</feature>
<sequence length="977" mass="103341">MKVGITKRDELGRAEPDAGGAQPRATDTSALGGARAHEADEGGAEVAAGAASKTSPPALRRRATDDFRLAYIQKLTASRAFIPHLSRPKSAQTVTIFDWDDTLMATTHVELVMQHFGGIPSSTKEQLKPLDRVSAALLALAETSGKVVIITNATDGWVQHSAGLCMPLVKELIASRGIEVISARGAYERAFPGDCHAWKVHAFLQVQRTLCFEAVTNLVSIGDSVIEMDAVHVIGSCFAHALVKTVKLWERPTPHELVKQLEVVLGKLPEIFSSGSALNIWMERDQKLPDGNGGGGDGDGGVKPSAPKPPASTGNNAFDPEAAEAVYAFCFEHGIRMSVVSRNAVPLLPMQLARSFAVRTESEVLRYLANAQFLGLAGLWQKLCAGQLPARCDKAWYFATFCGIDGAEFARRELAELDETADILTHLNGFVKPYDVLAAMTVLPATSKWFSRNAEVVVNGTSHRLLLGTEHAMDVRSVHNLLRETYHSVALLDADVANGFDRCCANAWCSPLFTARGLAAVARPARAALVGCWLGPRARSSARAATHSQLRAATLEWRTPQFGAPRRSAARGVTAELPPMRLSAASLPRGSGAARGSKGDASACCARQARCVPLGVRPSSASSASGGGGSGGGGGAHSRNEALLWQLQTERLRSADGAAPHALAAKLLGTSLAEARARQVVVMKRVGAAAIVMCACTMVAFLLLTFMSKSGAGDAGDEEWAALRASIVFDRTRDLVIALTFGATTNLIVLALELHVIARDARSVTWLRANGAFGLVIICGTAVPPITRLMRYLPAVAASVRVGRTPALWLVLSSTASCFQLVVHVCAAVLNVGAAVRARADQLRALAMFRHGLCVLFAGSTVTHFLLFLRHALDGGFARRIAPAATAAATGDGDGDGDGLGHGGALFALALLAFLPVPAFALGARRISRAVETASFAAFNDVVRALFPAVRDELARMAVAAEANAEDEDDEWLMLAL</sequence>
<dbReference type="Gene3D" id="3.90.245.10">
    <property type="entry name" value="Ribonucleoside hydrolase-like"/>
    <property type="match status" value="1"/>
</dbReference>
<organism evidence="3 4">
    <name type="scientific">Diacronema lutheri</name>
    <name type="common">Unicellular marine alga</name>
    <name type="synonym">Monochrysis lutheri</name>
    <dbReference type="NCBI Taxonomy" id="2081491"/>
    <lineage>
        <taxon>Eukaryota</taxon>
        <taxon>Haptista</taxon>
        <taxon>Haptophyta</taxon>
        <taxon>Pavlovophyceae</taxon>
        <taxon>Pavlovales</taxon>
        <taxon>Pavlovaceae</taxon>
        <taxon>Diacronema</taxon>
    </lineage>
</organism>
<feature type="transmembrane region" description="Helical" evidence="2">
    <location>
        <begin position="735"/>
        <end position="757"/>
    </location>
</feature>
<gene>
    <name evidence="3" type="ORF">KFE25_010415</name>
</gene>
<feature type="region of interest" description="Disordered" evidence="1">
    <location>
        <begin position="616"/>
        <end position="636"/>
    </location>
</feature>
<accession>A0A8J6CAH2</accession>
<comment type="caution">
    <text evidence="3">The sequence shown here is derived from an EMBL/GenBank/DDBJ whole genome shotgun (WGS) entry which is preliminary data.</text>
</comment>
<keyword evidence="2" id="KW-0812">Transmembrane</keyword>
<keyword evidence="4" id="KW-1185">Reference proteome</keyword>
<evidence type="ECO:0000313" key="3">
    <source>
        <dbReference type="EMBL" id="KAG8462590.1"/>
    </source>
</evidence>
<feature type="region of interest" description="Disordered" evidence="1">
    <location>
        <begin position="288"/>
        <end position="317"/>
    </location>
</feature>
<feature type="compositionally biased region" description="Gly residues" evidence="1">
    <location>
        <begin position="625"/>
        <end position="636"/>
    </location>
</feature>